<dbReference type="Gene3D" id="2.40.50.140">
    <property type="entry name" value="Nucleic acid-binding proteins"/>
    <property type="match status" value="1"/>
</dbReference>
<keyword evidence="2" id="KW-1185">Reference proteome</keyword>
<dbReference type="InParanoid" id="A0A165IT07"/>
<sequence length="137" mass="14822">MSATILALNQVTRQHSGDKIRIVARTLAYDSANHILLVAHDAHALLVDVSLCLNPKRQALFLRPKSIVMLIGRLELSEVALPVPAHSATVTVDDQLVLRAVLARHLEDTEIDLATWSDAISRDSSVASFAPAPATET</sequence>
<dbReference type="EMBL" id="KV425983">
    <property type="protein sequence ID" value="KZV93836.1"/>
    <property type="molecule type" value="Genomic_DNA"/>
</dbReference>
<dbReference type="InterPro" id="IPR012340">
    <property type="entry name" value="NA-bd_OB-fold"/>
</dbReference>
<accession>A0A165IT07</accession>
<name>A0A165IT07_EXIGL</name>
<dbReference type="Proteomes" id="UP000077266">
    <property type="component" value="Unassembled WGS sequence"/>
</dbReference>
<reference evidence="1 2" key="1">
    <citation type="journal article" date="2016" name="Mol. Biol. Evol.">
        <title>Comparative Genomics of Early-Diverging Mushroom-Forming Fungi Provides Insights into the Origins of Lignocellulose Decay Capabilities.</title>
        <authorList>
            <person name="Nagy L.G."/>
            <person name="Riley R."/>
            <person name="Tritt A."/>
            <person name="Adam C."/>
            <person name="Daum C."/>
            <person name="Floudas D."/>
            <person name="Sun H."/>
            <person name="Yadav J.S."/>
            <person name="Pangilinan J."/>
            <person name="Larsson K.H."/>
            <person name="Matsuura K."/>
            <person name="Barry K."/>
            <person name="Labutti K."/>
            <person name="Kuo R."/>
            <person name="Ohm R.A."/>
            <person name="Bhattacharya S.S."/>
            <person name="Shirouzu T."/>
            <person name="Yoshinaga Y."/>
            <person name="Martin F.M."/>
            <person name="Grigoriev I.V."/>
            <person name="Hibbett D.S."/>
        </authorList>
    </citation>
    <scope>NUCLEOTIDE SEQUENCE [LARGE SCALE GENOMIC DNA]</scope>
    <source>
        <strain evidence="1 2">HHB12029</strain>
    </source>
</reference>
<dbReference type="OrthoDB" id="3258172at2759"/>
<organism evidence="1 2">
    <name type="scientific">Exidia glandulosa HHB12029</name>
    <dbReference type="NCBI Taxonomy" id="1314781"/>
    <lineage>
        <taxon>Eukaryota</taxon>
        <taxon>Fungi</taxon>
        <taxon>Dikarya</taxon>
        <taxon>Basidiomycota</taxon>
        <taxon>Agaricomycotina</taxon>
        <taxon>Agaricomycetes</taxon>
        <taxon>Auriculariales</taxon>
        <taxon>Exidiaceae</taxon>
        <taxon>Exidia</taxon>
    </lineage>
</organism>
<evidence type="ECO:0000313" key="2">
    <source>
        <dbReference type="Proteomes" id="UP000077266"/>
    </source>
</evidence>
<gene>
    <name evidence="1" type="ORF">EXIGLDRAFT_835427</name>
</gene>
<dbReference type="AlphaFoldDB" id="A0A165IT07"/>
<proteinExistence type="predicted"/>
<evidence type="ECO:0000313" key="1">
    <source>
        <dbReference type="EMBL" id="KZV93836.1"/>
    </source>
</evidence>
<protein>
    <submittedName>
        <fullName evidence="1">Uncharacterized protein</fullName>
    </submittedName>
</protein>